<dbReference type="Proteomes" id="UP001295684">
    <property type="component" value="Unassembled WGS sequence"/>
</dbReference>
<dbReference type="AlphaFoldDB" id="A0AAD1U5A6"/>
<feature type="region of interest" description="Disordered" evidence="1">
    <location>
        <begin position="66"/>
        <end position="93"/>
    </location>
</feature>
<evidence type="ECO:0000256" key="1">
    <source>
        <dbReference type="SAM" id="MobiDB-lite"/>
    </source>
</evidence>
<gene>
    <name evidence="3" type="ORF">ECRASSUSDP1_LOCUS587</name>
</gene>
<name>A0AAD1U5A6_EUPCR</name>
<evidence type="ECO:0000313" key="3">
    <source>
        <dbReference type="EMBL" id="CAI2359299.1"/>
    </source>
</evidence>
<keyword evidence="4" id="KW-1185">Reference proteome</keyword>
<feature type="signal peptide" evidence="2">
    <location>
        <begin position="1"/>
        <end position="22"/>
    </location>
</feature>
<comment type="caution">
    <text evidence="3">The sequence shown here is derived from an EMBL/GenBank/DDBJ whole genome shotgun (WGS) entry which is preliminary data.</text>
</comment>
<feature type="chain" id="PRO_5042101649" evidence="2">
    <location>
        <begin position="23"/>
        <end position="421"/>
    </location>
</feature>
<evidence type="ECO:0000256" key="2">
    <source>
        <dbReference type="SAM" id="SignalP"/>
    </source>
</evidence>
<feature type="compositionally biased region" description="Basic and acidic residues" evidence="1">
    <location>
        <begin position="70"/>
        <end position="81"/>
    </location>
</feature>
<accession>A0AAD1U5A6</accession>
<feature type="region of interest" description="Disordered" evidence="1">
    <location>
        <begin position="28"/>
        <end position="51"/>
    </location>
</feature>
<keyword evidence="2" id="KW-0732">Signal</keyword>
<feature type="compositionally biased region" description="Basic and acidic residues" evidence="1">
    <location>
        <begin position="234"/>
        <end position="244"/>
    </location>
</feature>
<reference evidence="3" key="1">
    <citation type="submission" date="2023-07" db="EMBL/GenBank/DDBJ databases">
        <authorList>
            <consortium name="AG Swart"/>
            <person name="Singh M."/>
            <person name="Singh A."/>
            <person name="Seah K."/>
            <person name="Emmerich C."/>
        </authorList>
    </citation>
    <scope>NUCLEOTIDE SEQUENCE</scope>
    <source>
        <strain evidence="3">DP1</strain>
    </source>
</reference>
<dbReference type="EMBL" id="CAMPGE010000551">
    <property type="protein sequence ID" value="CAI2359299.1"/>
    <property type="molecule type" value="Genomic_DNA"/>
</dbReference>
<sequence length="421" mass="47879">MSALFVLQQAISVLINLRLLVSIFKTKNRGKDQKEQNNICSPGFREPNIPTSRNIEQKSYMRRTFSSRMKSRDKPRIHTDVSKSPFNPKNPMKKNTDFEEIMKNFDFHCSKVGMMTPGTTKNKRHKMPNLSTTVSAANLKSEANFFGCRKTPRVTTIQKQGENCGTRSTKGLSLAPPKFDNYMNNGDKGSKTIKSISSKKDLSCTDNLSTKGSSRPRKKINLSPFNLSSSNKAKKLDSKSESLKRHNFKARKIPKSHKVPFMVFHSTKDLTCFRKPGDRKDSENRRTKVVVKTPYDELCNVNNDNEKSPLKTLSINEVTLKCNKTNDFIPKIKKIKDLGLTDLKVGHEIETKNKGQDKMDTIDERENSYDSEDSCAKFVNEINTQIAEIYDIVDIEAEDQQNQLESIIRNGTSQSKMDITN</sequence>
<protein>
    <submittedName>
        <fullName evidence="3">Uncharacterized protein</fullName>
    </submittedName>
</protein>
<feature type="region of interest" description="Disordered" evidence="1">
    <location>
        <begin position="163"/>
        <end position="244"/>
    </location>
</feature>
<feature type="compositionally biased region" description="Polar residues" evidence="1">
    <location>
        <begin position="204"/>
        <end position="213"/>
    </location>
</feature>
<proteinExistence type="predicted"/>
<evidence type="ECO:0000313" key="4">
    <source>
        <dbReference type="Proteomes" id="UP001295684"/>
    </source>
</evidence>
<organism evidence="3 4">
    <name type="scientific">Euplotes crassus</name>
    <dbReference type="NCBI Taxonomy" id="5936"/>
    <lineage>
        <taxon>Eukaryota</taxon>
        <taxon>Sar</taxon>
        <taxon>Alveolata</taxon>
        <taxon>Ciliophora</taxon>
        <taxon>Intramacronucleata</taxon>
        <taxon>Spirotrichea</taxon>
        <taxon>Hypotrichia</taxon>
        <taxon>Euplotida</taxon>
        <taxon>Euplotidae</taxon>
        <taxon>Moneuplotes</taxon>
    </lineage>
</organism>